<keyword evidence="1" id="KW-0614">Plasmid</keyword>
<protein>
    <submittedName>
        <fullName evidence="1">Uncharacterized protein</fullName>
    </submittedName>
</protein>
<organism evidence="1 2">
    <name type="scientific">Ralstonia insidiosa</name>
    <dbReference type="NCBI Taxonomy" id="190721"/>
    <lineage>
        <taxon>Bacteria</taxon>
        <taxon>Pseudomonadati</taxon>
        <taxon>Pseudomonadota</taxon>
        <taxon>Betaproteobacteria</taxon>
        <taxon>Burkholderiales</taxon>
        <taxon>Burkholderiaceae</taxon>
        <taxon>Ralstonia</taxon>
    </lineage>
</organism>
<dbReference type="OrthoDB" id="9890933at2"/>
<evidence type="ECO:0000313" key="1">
    <source>
        <dbReference type="EMBL" id="ANJ76354.1"/>
    </source>
</evidence>
<dbReference type="RefSeq" id="WP_024979388.1">
    <property type="nucleotide sequence ID" value="NZ_JALPTF010000021.1"/>
</dbReference>
<keyword evidence="2" id="KW-1185">Reference proteome</keyword>
<dbReference type="Proteomes" id="UP000078572">
    <property type="component" value="Plasmid pRI-1"/>
</dbReference>
<sequence length="84" mass="9459">MLRLGKVLRLTPEETERFQTISGDQTTPKSVEEYNKALLKTAEHYQLLAAQEGSADAELLARLAEGELIQTEPKFKSRPDPCEQ</sequence>
<accession>A0A192A7J2</accession>
<name>A0A192A7J2_9RALS</name>
<dbReference type="AlphaFoldDB" id="A0A192A7J2"/>
<geneLocation type="plasmid" evidence="2">
    <name>pri-1</name>
</geneLocation>
<reference evidence="2" key="1">
    <citation type="submission" date="2016-06" db="EMBL/GenBank/DDBJ databases">
        <authorList>
            <person name="Xu Y."/>
            <person name="Nagy A."/>
            <person name="Yan X."/>
            <person name="Kim S.W."/>
            <person name="Haley B."/>
            <person name="Liu N.T."/>
            <person name="Nou X."/>
        </authorList>
    </citation>
    <scope>NUCLEOTIDE SEQUENCE [LARGE SCALE GENOMIC DNA]</scope>
    <source>
        <strain evidence="2">ATCC 49129</strain>
        <plasmid evidence="2">pri-1</plasmid>
    </source>
</reference>
<evidence type="ECO:0000313" key="2">
    <source>
        <dbReference type="Proteomes" id="UP000078572"/>
    </source>
</evidence>
<gene>
    <name evidence="1" type="ORF">A9Y76_27525</name>
</gene>
<dbReference type="EMBL" id="CP016024">
    <property type="protein sequence ID" value="ANJ76354.1"/>
    <property type="molecule type" value="Genomic_DNA"/>
</dbReference>
<proteinExistence type="predicted"/>